<protein>
    <submittedName>
        <fullName evidence="4">Uncharacterized protein</fullName>
    </submittedName>
</protein>
<keyword evidence="5" id="KW-1185">Reference proteome</keyword>
<dbReference type="InterPro" id="IPR027417">
    <property type="entry name" value="P-loop_NTPase"/>
</dbReference>
<accession>A0A2J6QXN3</accession>
<dbReference type="STRING" id="1149755.A0A2J6QXN3"/>
<sequence>MLDPFTALGVAGNIVQFVDFTAKLISKGREIYESAEGASVEHLDLEAIANNLSQLTERLQKDLQQHLLPPIDEGVPLSETKENRAELQLGSINSKCSREADALLSILRGLKVDGEHKKWKSFRLALMTVWKEDQIKGVVSRLSEYRKDLDTELLFSLRTTLDASSQQQLESFLKLDNNTKGIAKELGMIRQENKRSQQEVLQAIKECQWQSYNREHVAMFSLTMDHVVEEERIAALRAKFLHRLSFLAMTDREEEIAEAHQATFRWLYTAPENQLWDNFTDWLKKGDGVYWVTGKASSGKSTLMKYIYQNDATLQLLRVWAGKLPLITASYYFWNPGTPMQKSQMGLFQSLLYECLSQCQNLIPQIFPYRWRSYDIFGDDLRPWTRTELMQAFNRLVEQDGVSAKFCFFIDGLDEFDGDHGTIVDLFKRVVSSSSVKACVSSRPLLVFEDGFQLSAKLRLHNLTGKDIKLYINNQLEQNERFIALKKREPKLAPHLVTEIVDKSAGVFLWVTLVVRSLLKGLQNSDRISDLQRRLKELPADLEDLYQVIMRKIEPFYEQQASHLFQIVHNAGRPLSILGVSFADEEVGNFALSARMPLDKDDITFKYQETARRLNSRCMGLIEVRCNRGSDLLPSSKVDYLHRTVKDFLDRPDIWQRILSQSSQEFNANTALMQSYLLQLKWQYSNFYNEDTLIFLSGQFMEFAGRAGESLGVTQPSYVDEFYKTATELWQAKRETTPRRKAALQVG</sequence>
<name>A0A2J6QXN3_HYAVF</name>
<organism evidence="4 5">
    <name type="scientific">Hyaloscypha variabilis (strain UAMH 11265 / GT02V1 / F)</name>
    <name type="common">Meliniomyces variabilis</name>
    <dbReference type="NCBI Taxonomy" id="1149755"/>
    <lineage>
        <taxon>Eukaryota</taxon>
        <taxon>Fungi</taxon>
        <taxon>Dikarya</taxon>
        <taxon>Ascomycota</taxon>
        <taxon>Pezizomycotina</taxon>
        <taxon>Leotiomycetes</taxon>
        <taxon>Helotiales</taxon>
        <taxon>Hyaloscyphaceae</taxon>
        <taxon>Hyaloscypha</taxon>
        <taxon>Hyaloscypha variabilis</taxon>
    </lineage>
</organism>
<dbReference type="InterPro" id="IPR056884">
    <property type="entry name" value="NPHP3-like_N"/>
</dbReference>
<dbReference type="SUPFAM" id="SSF52540">
    <property type="entry name" value="P-loop containing nucleoside triphosphate hydrolases"/>
    <property type="match status" value="1"/>
</dbReference>
<dbReference type="Pfam" id="PF25053">
    <property type="entry name" value="DUF7791"/>
    <property type="match status" value="1"/>
</dbReference>
<evidence type="ECO:0000259" key="2">
    <source>
        <dbReference type="Pfam" id="PF24883"/>
    </source>
</evidence>
<dbReference type="Gene3D" id="3.40.50.300">
    <property type="entry name" value="P-loop containing nucleotide triphosphate hydrolases"/>
    <property type="match status" value="1"/>
</dbReference>
<evidence type="ECO:0000313" key="5">
    <source>
        <dbReference type="Proteomes" id="UP000235786"/>
    </source>
</evidence>
<gene>
    <name evidence="4" type="ORF">L207DRAFT_472983</name>
</gene>
<feature type="domain" description="DUF7791" evidence="3">
    <location>
        <begin position="552"/>
        <end position="681"/>
    </location>
</feature>
<feature type="domain" description="Nephrocystin 3-like N-terminal" evidence="2">
    <location>
        <begin position="277"/>
        <end position="443"/>
    </location>
</feature>
<dbReference type="AlphaFoldDB" id="A0A2J6QXN3"/>
<evidence type="ECO:0000259" key="3">
    <source>
        <dbReference type="Pfam" id="PF25053"/>
    </source>
</evidence>
<keyword evidence="1" id="KW-0677">Repeat</keyword>
<dbReference type="PANTHER" id="PTHR10039">
    <property type="entry name" value="AMELOGENIN"/>
    <property type="match status" value="1"/>
</dbReference>
<dbReference type="Pfam" id="PF24883">
    <property type="entry name" value="NPHP3_N"/>
    <property type="match status" value="1"/>
</dbReference>
<evidence type="ECO:0000256" key="1">
    <source>
        <dbReference type="ARBA" id="ARBA00022737"/>
    </source>
</evidence>
<proteinExistence type="predicted"/>
<dbReference type="InterPro" id="IPR056693">
    <property type="entry name" value="DUF7791"/>
</dbReference>
<dbReference type="EMBL" id="KZ613964">
    <property type="protein sequence ID" value="PMD31037.1"/>
    <property type="molecule type" value="Genomic_DNA"/>
</dbReference>
<evidence type="ECO:0000313" key="4">
    <source>
        <dbReference type="EMBL" id="PMD31037.1"/>
    </source>
</evidence>
<dbReference type="OrthoDB" id="443402at2759"/>
<dbReference type="Proteomes" id="UP000235786">
    <property type="component" value="Unassembled WGS sequence"/>
</dbReference>
<dbReference type="PANTHER" id="PTHR10039:SF5">
    <property type="entry name" value="NACHT DOMAIN-CONTAINING PROTEIN"/>
    <property type="match status" value="1"/>
</dbReference>
<reference evidence="4 5" key="1">
    <citation type="submission" date="2016-04" db="EMBL/GenBank/DDBJ databases">
        <title>A degradative enzymes factory behind the ericoid mycorrhizal symbiosis.</title>
        <authorList>
            <consortium name="DOE Joint Genome Institute"/>
            <person name="Martino E."/>
            <person name="Morin E."/>
            <person name="Grelet G."/>
            <person name="Kuo A."/>
            <person name="Kohler A."/>
            <person name="Daghino S."/>
            <person name="Barry K."/>
            <person name="Choi C."/>
            <person name="Cichocki N."/>
            <person name="Clum A."/>
            <person name="Copeland A."/>
            <person name="Hainaut M."/>
            <person name="Haridas S."/>
            <person name="Labutti K."/>
            <person name="Lindquist E."/>
            <person name="Lipzen A."/>
            <person name="Khouja H.-R."/>
            <person name="Murat C."/>
            <person name="Ohm R."/>
            <person name="Olson A."/>
            <person name="Spatafora J."/>
            <person name="Veneault-Fourrey C."/>
            <person name="Henrissat B."/>
            <person name="Grigoriev I."/>
            <person name="Martin F."/>
            <person name="Perotto S."/>
        </authorList>
    </citation>
    <scope>NUCLEOTIDE SEQUENCE [LARGE SCALE GENOMIC DNA]</scope>
    <source>
        <strain evidence="4 5">F</strain>
    </source>
</reference>